<dbReference type="KEGG" id="amq:AMETH_5362"/>
<protein>
    <submittedName>
        <fullName evidence="2">SH3 type 3 domain-containing protein</fullName>
    </submittedName>
</protein>
<accession>A0A076MX24</accession>
<dbReference type="OrthoDB" id="9813368at2"/>
<dbReference type="Gene3D" id="2.30.30.40">
    <property type="entry name" value="SH3 Domains"/>
    <property type="match status" value="1"/>
</dbReference>
<evidence type="ECO:0000256" key="1">
    <source>
        <dbReference type="SAM" id="SignalP"/>
    </source>
</evidence>
<keyword evidence="3" id="KW-1185">Reference proteome</keyword>
<evidence type="ECO:0000313" key="3">
    <source>
        <dbReference type="Proteomes" id="UP000062973"/>
    </source>
</evidence>
<name>A0A076MX24_AMYME</name>
<feature type="chain" id="PRO_5039398423" evidence="1">
    <location>
        <begin position="29"/>
        <end position="103"/>
    </location>
</feature>
<sequence>MLKRSAAALAGLAIAAGSVLVTAPAANATPSCRVGVVKETVKIRSGAGTNYTALGQVSKGAEICTWGTTSGGSYSACGSSSSTWVIVHYSGRNAYVARTCVSP</sequence>
<organism evidence="2 3">
    <name type="scientific">Amycolatopsis methanolica 239</name>
    <dbReference type="NCBI Taxonomy" id="1068978"/>
    <lineage>
        <taxon>Bacteria</taxon>
        <taxon>Bacillati</taxon>
        <taxon>Actinomycetota</taxon>
        <taxon>Actinomycetes</taxon>
        <taxon>Pseudonocardiales</taxon>
        <taxon>Pseudonocardiaceae</taxon>
        <taxon>Amycolatopsis</taxon>
        <taxon>Amycolatopsis methanolica group</taxon>
    </lineage>
</organism>
<proteinExistence type="predicted"/>
<gene>
    <name evidence="2" type="ORF">AMETH_5362</name>
</gene>
<dbReference type="RefSeq" id="WP_017984297.1">
    <property type="nucleotide sequence ID" value="NZ_AQUL01000001.1"/>
</dbReference>
<evidence type="ECO:0000313" key="2">
    <source>
        <dbReference type="EMBL" id="AIJ25454.1"/>
    </source>
</evidence>
<dbReference type="AlphaFoldDB" id="A0A076MX24"/>
<dbReference type="Proteomes" id="UP000062973">
    <property type="component" value="Chromosome"/>
</dbReference>
<dbReference type="PATRIC" id="fig|1068978.7.peg.5754"/>
<dbReference type="EMBL" id="CP009110">
    <property type="protein sequence ID" value="AIJ25454.1"/>
    <property type="molecule type" value="Genomic_DNA"/>
</dbReference>
<reference evidence="2 3" key="1">
    <citation type="submission" date="2014-07" db="EMBL/GenBank/DDBJ databases">
        <title>Whole Genome Sequence of the Amycolatopsis methanolica 239.</title>
        <authorList>
            <person name="Tang B."/>
        </authorList>
    </citation>
    <scope>NUCLEOTIDE SEQUENCE [LARGE SCALE GENOMIC DNA]</scope>
    <source>
        <strain evidence="2 3">239</strain>
    </source>
</reference>
<keyword evidence="1" id="KW-0732">Signal</keyword>
<feature type="signal peptide" evidence="1">
    <location>
        <begin position="1"/>
        <end position="28"/>
    </location>
</feature>
<dbReference type="HOGENOM" id="CLU_2257826_0_0_11"/>